<evidence type="ECO:0000313" key="2">
    <source>
        <dbReference type="EMBL" id="CAB1412433.1"/>
    </source>
</evidence>
<protein>
    <submittedName>
        <fullName evidence="2">Uncharacterized protein</fullName>
    </submittedName>
</protein>
<dbReference type="Proteomes" id="UP001153269">
    <property type="component" value="Unassembled WGS sequence"/>
</dbReference>
<sequence>MPGLGGVELKSILFRDREGDNRAILTAPERGARGDKQTGRPATFLTGKAGRGRGGRAGQHRTNLGPSWRAAAGSGGSSGGGENLEETGGGGGSCGAGV</sequence>
<dbReference type="EMBL" id="CADEAL010000002">
    <property type="protein sequence ID" value="CAB1412433.1"/>
    <property type="molecule type" value="Genomic_DNA"/>
</dbReference>
<evidence type="ECO:0000313" key="3">
    <source>
        <dbReference type="Proteomes" id="UP001153269"/>
    </source>
</evidence>
<keyword evidence="3" id="KW-1185">Reference proteome</keyword>
<feature type="region of interest" description="Disordered" evidence="1">
    <location>
        <begin position="23"/>
        <end position="98"/>
    </location>
</feature>
<name>A0A9N7TI69_PLEPL</name>
<reference evidence="2" key="1">
    <citation type="submission" date="2020-03" db="EMBL/GenBank/DDBJ databases">
        <authorList>
            <person name="Weist P."/>
        </authorList>
    </citation>
    <scope>NUCLEOTIDE SEQUENCE</scope>
</reference>
<gene>
    <name evidence="2" type="ORF">PLEPLA_LOCUS125</name>
</gene>
<comment type="caution">
    <text evidence="2">The sequence shown here is derived from an EMBL/GenBank/DDBJ whole genome shotgun (WGS) entry which is preliminary data.</text>
</comment>
<dbReference type="AlphaFoldDB" id="A0A9N7TI69"/>
<proteinExistence type="predicted"/>
<accession>A0A9N7TI69</accession>
<evidence type="ECO:0000256" key="1">
    <source>
        <dbReference type="SAM" id="MobiDB-lite"/>
    </source>
</evidence>
<feature type="compositionally biased region" description="Gly residues" evidence="1">
    <location>
        <begin position="73"/>
        <end position="98"/>
    </location>
</feature>
<organism evidence="2 3">
    <name type="scientific">Pleuronectes platessa</name>
    <name type="common">European plaice</name>
    <dbReference type="NCBI Taxonomy" id="8262"/>
    <lineage>
        <taxon>Eukaryota</taxon>
        <taxon>Metazoa</taxon>
        <taxon>Chordata</taxon>
        <taxon>Craniata</taxon>
        <taxon>Vertebrata</taxon>
        <taxon>Euteleostomi</taxon>
        <taxon>Actinopterygii</taxon>
        <taxon>Neopterygii</taxon>
        <taxon>Teleostei</taxon>
        <taxon>Neoteleostei</taxon>
        <taxon>Acanthomorphata</taxon>
        <taxon>Carangaria</taxon>
        <taxon>Pleuronectiformes</taxon>
        <taxon>Pleuronectoidei</taxon>
        <taxon>Pleuronectidae</taxon>
        <taxon>Pleuronectes</taxon>
    </lineage>
</organism>